<dbReference type="Pfam" id="PF12755">
    <property type="entry name" value="Vac14_Fab1_bd"/>
    <property type="match status" value="1"/>
</dbReference>
<evidence type="ECO:0000313" key="8">
    <source>
        <dbReference type="EMBL" id="KAK9810224.1"/>
    </source>
</evidence>
<feature type="compositionally biased region" description="Basic and acidic residues" evidence="6">
    <location>
        <begin position="690"/>
        <end position="701"/>
    </location>
</feature>
<dbReference type="GO" id="GO:0070772">
    <property type="term" value="C:PAS complex"/>
    <property type="evidence" value="ECO:0007669"/>
    <property type="project" value="InterPro"/>
</dbReference>
<dbReference type="InterPro" id="IPR021841">
    <property type="entry name" value="VAC14_Fig4p-bd"/>
</dbReference>
<dbReference type="Gene3D" id="1.25.10.10">
    <property type="entry name" value="Leucine-rich Repeat Variant"/>
    <property type="match status" value="3"/>
</dbReference>
<sequence length="746" mass="82199">MSGSFILHSPKQAEKFDAPQCQRTVTASSSTGGKFNLSVVRSIGDKLYEKRKTAALEVEQVVKLLASQGNTKRVGAIIDKLVEDFAFSSQANYRKGGLLCLAATAVGLADHNAEFLPRIVPPVINSFTDQDSRVRYYACEALYNIAKVAREAFIVFFNDVFDALFRLCADSEPNVQNAAQFLDNLIKDIVTASPTFDIDAFIPRLKEYLTVVNPYKRQFLINWITVLASVPDIDMLVYLPELLGGLMTMLSDSNREIRQSAGKALQEFLIEIQSSRNADYGSLAEILVSCASSADEGTRLTAIRWLKEFVVVAKEQLLPHYAAILGAVLPCISHPNHDICMMARQANNELLHLPDGQYGIDTKAILAVISSELGSEQEPTRLEALHWVNSLLSRSRPEVLDQLSVLLPALFDALSAPSDRVVLEALSVQASIAGDQAHFLRLVKQLMDRFRGPAGARLLQRRGSLIVRRLAALLGGQQVFRALAGILEAEADIKFASAMVQALNLILLTAPEVKEFRGLLAQAGSDPQGGELFTALYRSWSHSAGALLSLCFLAQAYSHASDLIHVFATLPMGVEVLVQIDRLVQLLETPIFTYLRLQLLQPARYPALVRSMYGLLMLLPQSDAFKTLHARLHSVPTMAMLKLDGSFNAGDDADLQHTPSNGATTPRDFGKDCLDFAPLLQLFHERQELQAADEEKRRGTEADEQAPQPFLRPMVNWDLPDVNTPSLTSQPPRRGSSGSFAQRLTF</sequence>
<gene>
    <name evidence="8" type="ORF">WJX72_006988</name>
</gene>
<protein>
    <recommendedName>
        <fullName evidence="7">Vacuolar protein 14 C-terminal Fig4-binding domain-containing protein</fullName>
    </recommendedName>
</protein>
<keyword evidence="9" id="KW-1185">Reference proteome</keyword>
<dbReference type="InterPro" id="IPR026825">
    <property type="entry name" value="Vac14"/>
</dbReference>
<dbReference type="InterPro" id="IPR016024">
    <property type="entry name" value="ARM-type_fold"/>
</dbReference>
<dbReference type="InterPro" id="IPR021133">
    <property type="entry name" value="HEAT_type_2"/>
</dbReference>
<evidence type="ECO:0000256" key="5">
    <source>
        <dbReference type="PROSITE-ProRule" id="PRU00103"/>
    </source>
</evidence>
<evidence type="ECO:0000256" key="4">
    <source>
        <dbReference type="ARBA" id="ARBA00023136"/>
    </source>
</evidence>
<organism evidence="8 9">
    <name type="scientific">[Myrmecia] bisecta</name>
    <dbReference type="NCBI Taxonomy" id="41462"/>
    <lineage>
        <taxon>Eukaryota</taxon>
        <taxon>Viridiplantae</taxon>
        <taxon>Chlorophyta</taxon>
        <taxon>core chlorophytes</taxon>
        <taxon>Trebouxiophyceae</taxon>
        <taxon>Trebouxiales</taxon>
        <taxon>Trebouxiaceae</taxon>
        <taxon>Myrmecia</taxon>
    </lineage>
</organism>
<proteinExistence type="inferred from homology"/>
<evidence type="ECO:0000256" key="3">
    <source>
        <dbReference type="ARBA" id="ARBA00022737"/>
    </source>
</evidence>
<dbReference type="Pfam" id="PF11916">
    <property type="entry name" value="Vac14_Fig4_bd"/>
    <property type="match status" value="1"/>
</dbReference>
<dbReference type="AlphaFoldDB" id="A0AAW1PQP6"/>
<dbReference type="PANTHER" id="PTHR16023">
    <property type="entry name" value="TAX1 BINDING PROTEIN-RELATED"/>
    <property type="match status" value="1"/>
</dbReference>
<evidence type="ECO:0000256" key="6">
    <source>
        <dbReference type="SAM" id="MobiDB-lite"/>
    </source>
</evidence>
<name>A0AAW1PQP6_9CHLO</name>
<comment type="similarity">
    <text evidence="2">Belongs to the VAC14 family.</text>
</comment>
<dbReference type="GO" id="GO:0006661">
    <property type="term" value="P:phosphatidylinositol biosynthetic process"/>
    <property type="evidence" value="ECO:0007669"/>
    <property type="project" value="InterPro"/>
</dbReference>
<feature type="region of interest" description="Disordered" evidence="6">
    <location>
        <begin position="690"/>
        <end position="746"/>
    </location>
</feature>
<evidence type="ECO:0000256" key="1">
    <source>
        <dbReference type="ARBA" id="ARBA00004308"/>
    </source>
</evidence>
<evidence type="ECO:0000259" key="7">
    <source>
        <dbReference type="Pfam" id="PF11916"/>
    </source>
</evidence>
<reference evidence="8 9" key="1">
    <citation type="journal article" date="2024" name="Nat. Commun.">
        <title>Phylogenomics reveals the evolutionary origins of lichenization in chlorophyte algae.</title>
        <authorList>
            <person name="Puginier C."/>
            <person name="Libourel C."/>
            <person name="Otte J."/>
            <person name="Skaloud P."/>
            <person name="Haon M."/>
            <person name="Grisel S."/>
            <person name="Petersen M."/>
            <person name="Berrin J.G."/>
            <person name="Delaux P.M."/>
            <person name="Dal Grande F."/>
            <person name="Keller J."/>
        </authorList>
    </citation>
    <scope>NUCLEOTIDE SEQUENCE [LARGE SCALE GENOMIC DNA]</scope>
    <source>
        <strain evidence="8 9">SAG 2043</strain>
    </source>
</reference>
<feature type="compositionally biased region" description="Polar residues" evidence="6">
    <location>
        <begin position="723"/>
        <end position="746"/>
    </location>
</feature>
<evidence type="ECO:0000313" key="9">
    <source>
        <dbReference type="Proteomes" id="UP001489004"/>
    </source>
</evidence>
<feature type="domain" description="Vacuolar protein 14 C-terminal Fig4-binding" evidence="7">
    <location>
        <begin position="457"/>
        <end position="635"/>
    </location>
</feature>
<dbReference type="GO" id="GO:0010008">
    <property type="term" value="C:endosome membrane"/>
    <property type="evidence" value="ECO:0007669"/>
    <property type="project" value="TreeGrafter"/>
</dbReference>
<keyword evidence="3" id="KW-0677">Repeat</keyword>
<accession>A0AAW1PQP6</accession>
<evidence type="ECO:0000256" key="2">
    <source>
        <dbReference type="ARBA" id="ARBA00010225"/>
    </source>
</evidence>
<comment type="caution">
    <text evidence="8">The sequence shown here is derived from an EMBL/GenBank/DDBJ whole genome shotgun (WGS) entry which is preliminary data.</text>
</comment>
<keyword evidence="4" id="KW-0472">Membrane</keyword>
<dbReference type="PROSITE" id="PS50077">
    <property type="entry name" value="HEAT_REPEAT"/>
    <property type="match status" value="1"/>
</dbReference>
<dbReference type="Proteomes" id="UP001489004">
    <property type="component" value="Unassembled WGS sequence"/>
</dbReference>
<comment type="subcellular location">
    <subcellularLocation>
        <location evidence="1">Endomembrane system</location>
    </subcellularLocation>
</comment>
<dbReference type="InterPro" id="IPR011989">
    <property type="entry name" value="ARM-like"/>
</dbReference>
<dbReference type="EMBL" id="JALJOR010000010">
    <property type="protein sequence ID" value="KAK9810224.1"/>
    <property type="molecule type" value="Genomic_DNA"/>
</dbReference>
<dbReference type="PANTHER" id="PTHR16023:SF0">
    <property type="entry name" value="PROTEIN VAC14 HOMOLOG"/>
    <property type="match status" value="1"/>
</dbReference>
<feature type="repeat" description="HEAT" evidence="5">
    <location>
        <begin position="119"/>
        <end position="154"/>
    </location>
</feature>
<dbReference type="SUPFAM" id="SSF48371">
    <property type="entry name" value="ARM repeat"/>
    <property type="match status" value="1"/>
</dbReference>